<keyword evidence="5" id="KW-1185">Reference proteome</keyword>
<dbReference type="PaxDb" id="2903-EOD34954"/>
<dbReference type="EnsemblProtists" id="EOD34954">
    <property type="protein sequence ID" value="EOD34954"/>
    <property type="gene ID" value="EMIHUDRAFT_110989"/>
</dbReference>
<dbReference type="Proteomes" id="UP000013827">
    <property type="component" value="Unassembled WGS sequence"/>
</dbReference>
<accession>A0A0D3KGR9</accession>
<proteinExistence type="predicted"/>
<evidence type="ECO:0000313" key="5">
    <source>
        <dbReference type="Proteomes" id="UP000013827"/>
    </source>
</evidence>
<sequence length="531" mass="56226">MPFSITVLSIARAYATAASTAVQPWVAQVSIKLGSLEILRDASIKGDTIYFPHDGPKEAAATLREAAWLRGADYRVLFVGADDKHDKLAQWLLKRNDIQVCPHRCHNYLALYAAIDRAMGNPKVTDAPSFDAVRSELGDIGAGLVADARHTTTGLAQAVEATAQASADDVAQVANPEEADAFSRVVLLSSSDTLPDSALSRLNAFTAGLTSRGGSDHLDPSADAAEGAADAAADGAADADAADAASAASQADAAARNESAGDVHVRRAARSDEPLSEFNGNGLNLMRIFRAICPLLRYQESTRDDGTRHIRSWPLQANGTLSAADTQQAVARRVRLLPVLRRMGAAQRDGDASRTRKEYSEAVALVHRMHYLLVGAPGTGKSLLLRALLQLMDEEDLGCAIFSAYTGVAVTALPLPAATYCKLTGIPGDAGSTLEDLPAASDRAQRTFNAIVGDAHRLIMIVLDEASFLGTPHLHHLDQRLQLSSLSSTRTSISLSTLVSRHSTRRGAGGTTLCVTPSVHDATARSSVSRR</sequence>
<dbReference type="InterPro" id="IPR027417">
    <property type="entry name" value="P-loop_NTPase"/>
</dbReference>
<organism evidence="4 5">
    <name type="scientific">Emiliania huxleyi (strain CCMP1516)</name>
    <dbReference type="NCBI Taxonomy" id="280463"/>
    <lineage>
        <taxon>Eukaryota</taxon>
        <taxon>Haptista</taxon>
        <taxon>Haptophyta</taxon>
        <taxon>Prymnesiophyceae</taxon>
        <taxon>Isochrysidales</taxon>
        <taxon>Noelaerhabdaceae</taxon>
        <taxon>Emiliania</taxon>
    </lineage>
</organism>
<feature type="domain" description="ORC1/DEAH AAA+ ATPase" evidence="3">
    <location>
        <begin position="367"/>
        <end position="494"/>
    </location>
</feature>
<keyword evidence="2" id="KW-0732">Signal</keyword>
<dbReference type="RefSeq" id="XP_005787383.1">
    <property type="nucleotide sequence ID" value="XM_005787326.1"/>
</dbReference>
<dbReference type="GO" id="GO:0016887">
    <property type="term" value="F:ATP hydrolysis activity"/>
    <property type="evidence" value="ECO:0007669"/>
    <property type="project" value="InterPro"/>
</dbReference>
<dbReference type="KEGG" id="ehx:EMIHUDRAFT_110989"/>
<evidence type="ECO:0000256" key="2">
    <source>
        <dbReference type="SAM" id="SignalP"/>
    </source>
</evidence>
<dbReference type="AlphaFoldDB" id="A0A0D3KGR9"/>
<dbReference type="Pfam" id="PF13401">
    <property type="entry name" value="AAA_22"/>
    <property type="match status" value="1"/>
</dbReference>
<reference evidence="4" key="2">
    <citation type="submission" date="2024-10" db="UniProtKB">
        <authorList>
            <consortium name="EnsemblProtists"/>
        </authorList>
    </citation>
    <scope>IDENTIFICATION</scope>
</reference>
<feature type="signal peptide" evidence="2">
    <location>
        <begin position="1"/>
        <end position="17"/>
    </location>
</feature>
<dbReference type="HOGENOM" id="CLU_574205_0_0_1"/>
<evidence type="ECO:0000313" key="4">
    <source>
        <dbReference type="EnsemblProtists" id="EOD34954"/>
    </source>
</evidence>
<evidence type="ECO:0000256" key="1">
    <source>
        <dbReference type="SAM" id="MobiDB-lite"/>
    </source>
</evidence>
<dbReference type="GeneID" id="17280224"/>
<feature type="chain" id="PRO_5044291805" description="ORC1/DEAH AAA+ ATPase domain-containing protein" evidence="2">
    <location>
        <begin position="18"/>
        <end position="531"/>
    </location>
</feature>
<evidence type="ECO:0000259" key="3">
    <source>
        <dbReference type="Pfam" id="PF13401"/>
    </source>
</evidence>
<protein>
    <recommendedName>
        <fullName evidence="3">ORC1/DEAH AAA+ ATPase domain-containing protein</fullName>
    </recommendedName>
</protein>
<dbReference type="InterPro" id="IPR049945">
    <property type="entry name" value="AAA_22"/>
</dbReference>
<dbReference type="Gene3D" id="3.40.50.300">
    <property type="entry name" value="P-loop containing nucleotide triphosphate hydrolases"/>
    <property type="match status" value="1"/>
</dbReference>
<dbReference type="SUPFAM" id="SSF52540">
    <property type="entry name" value="P-loop containing nucleoside triphosphate hydrolases"/>
    <property type="match status" value="1"/>
</dbReference>
<reference evidence="5" key="1">
    <citation type="journal article" date="2013" name="Nature">
        <title>Pan genome of the phytoplankton Emiliania underpins its global distribution.</title>
        <authorList>
            <person name="Read B.A."/>
            <person name="Kegel J."/>
            <person name="Klute M.J."/>
            <person name="Kuo A."/>
            <person name="Lefebvre S.C."/>
            <person name="Maumus F."/>
            <person name="Mayer C."/>
            <person name="Miller J."/>
            <person name="Monier A."/>
            <person name="Salamov A."/>
            <person name="Young J."/>
            <person name="Aguilar M."/>
            <person name="Claverie J.M."/>
            <person name="Frickenhaus S."/>
            <person name="Gonzalez K."/>
            <person name="Herman E.K."/>
            <person name="Lin Y.C."/>
            <person name="Napier J."/>
            <person name="Ogata H."/>
            <person name="Sarno A.F."/>
            <person name="Shmutz J."/>
            <person name="Schroeder D."/>
            <person name="de Vargas C."/>
            <person name="Verret F."/>
            <person name="von Dassow P."/>
            <person name="Valentin K."/>
            <person name="Van de Peer Y."/>
            <person name="Wheeler G."/>
            <person name="Dacks J.B."/>
            <person name="Delwiche C.F."/>
            <person name="Dyhrman S.T."/>
            <person name="Glockner G."/>
            <person name="John U."/>
            <person name="Richards T."/>
            <person name="Worden A.Z."/>
            <person name="Zhang X."/>
            <person name="Grigoriev I.V."/>
            <person name="Allen A.E."/>
            <person name="Bidle K."/>
            <person name="Borodovsky M."/>
            <person name="Bowler C."/>
            <person name="Brownlee C."/>
            <person name="Cock J.M."/>
            <person name="Elias M."/>
            <person name="Gladyshev V.N."/>
            <person name="Groth M."/>
            <person name="Guda C."/>
            <person name="Hadaegh A."/>
            <person name="Iglesias-Rodriguez M.D."/>
            <person name="Jenkins J."/>
            <person name="Jones B.M."/>
            <person name="Lawson T."/>
            <person name="Leese F."/>
            <person name="Lindquist E."/>
            <person name="Lobanov A."/>
            <person name="Lomsadze A."/>
            <person name="Malik S.B."/>
            <person name="Marsh M.E."/>
            <person name="Mackinder L."/>
            <person name="Mock T."/>
            <person name="Mueller-Roeber B."/>
            <person name="Pagarete A."/>
            <person name="Parker M."/>
            <person name="Probert I."/>
            <person name="Quesneville H."/>
            <person name="Raines C."/>
            <person name="Rensing S.A."/>
            <person name="Riano-Pachon D.M."/>
            <person name="Richier S."/>
            <person name="Rokitta S."/>
            <person name="Shiraiwa Y."/>
            <person name="Soanes D.M."/>
            <person name="van der Giezen M."/>
            <person name="Wahlund T.M."/>
            <person name="Williams B."/>
            <person name="Wilson W."/>
            <person name="Wolfe G."/>
            <person name="Wurch L.L."/>
        </authorList>
    </citation>
    <scope>NUCLEOTIDE SEQUENCE</scope>
</reference>
<feature type="region of interest" description="Disordered" evidence="1">
    <location>
        <begin position="211"/>
        <end position="230"/>
    </location>
</feature>
<name>A0A0D3KGR9_EMIH1</name>